<keyword evidence="7 11" id="KW-0804">Transcription</keyword>
<evidence type="ECO:0000313" key="21">
    <source>
        <dbReference type="Proteomes" id="UP000252800"/>
    </source>
</evidence>
<evidence type="ECO:0000256" key="8">
    <source>
        <dbReference type="ARBA" id="ARBA00024694"/>
    </source>
</evidence>
<comment type="subunit">
    <text evidence="11">The RNAP catalytic core consists of 2 alpha, 1 beta, 1 beta' and 1 omega subunit. When a sigma factor is associated with the core the holoenzyme is formed, which can initiate transcription.</text>
</comment>
<evidence type="ECO:0000256" key="3">
    <source>
        <dbReference type="ARBA" id="ARBA00013725"/>
    </source>
</evidence>
<dbReference type="Proteomes" id="UP000252800">
    <property type="component" value="Unassembled WGS sequence"/>
</dbReference>
<dbReference type="Pfam" id="PF01192">
    <property type="entry name" value="RNA_pol_Rpb6"/>
    <property type="match status" value="1"/>
</dbReference>
<evidence type="ECO:0000313" key="15">
    <source>
        <dbReference type="EMBL" id="NME49826.1"/>
    </source>
</evidence>
<dbReference type="AlphaFoldDB" id="A0A0H2PYF2"/>
<dbReference type="SUPFAM" id="SSF63562">
    <property type="entry name" value="RPB6/omega subunit-like"/>
    <property type="match status" value="1"/>
</dbReference>
<dbReference type="InterPro" id="IPR006110">
    <property type="entry name" value="Pol_omega/Rpo6/RPB6"/>
</dbReference>
<dbReference type="Proteomes" id="UP000196074">
    <property type="component" value="Unassembled WGS sequence"/>
</dbReference>
<evidence type="ECO:0000256" key="1">
    <source>
        <dbReference type="ARBA" id="ARBA00006711"/>
    </source>
</evidence>
<dbReference type="EC" id="2.7.7.6" evidence="2 11"/>
<dbReference type="PANTHER" id="PTHR34476:SF1">
    <property type="entry name" value="DNA-DIRECTED RNA POLYMERASE SUBUNIT OMEGA"/>
    <property type="match status" value="1"/>
</dbReference>
<evidence type="ECO:0000256" key="5">
    <source>
        <dbReference type="ARBA" id="ARBA00022679"/>
    </source>
</evidence>
<keyword evidence="5 11" id="KW-0808">Transferase</keyword>
<reference evidence="13" key="6">
    <citation type="submission" date="2023-03" db="EMBL/GenBank/DDBJ databases">
        <authorList>
            <person name="Shen W."/>
            <person name="Cai J."/>
        </authorList>
    </citation>
    <scope>NUCLEOTIDE SEQUENCE</scope>
    <source>
        <strain evidence="13">B245-2</strain>
    </source>
</reference>
<evidence type="ECO:0000256" key="4">
    <source>
        <dbReference type="ARBA" id="ARBA00022478"/>
    </source>
</evidence>
<dbReference type="EMBL" id="NFLC01000051">
    <property type="protein sequence ID" value="OUQ07533.1"/>
    <property type="molecule type" value="Genomic_DNA"/>
</dbReference>
<evidence type="ECO:0000313" key="17">
    <source>
        <dbReference type="EMBL" id="OUZ18136.1"/>
    </source>
</evidence>
<dbReference type="GO" id="GO:0003677">
    <property type="term" value="F:DNA binding"/>
    <property type="evidence" value="ECO:0007669"/>
    <property type="project" value="UniProtKB-UniRule"/>
</dbReference>
<reference evidence="18 21" key="1">
    <citation type="submission" date="2015-06" db="EMBL/GenBank/DDBJ databases">
        <title>The Genome Sequence of Enterococcus cecorum 170AEA1.</title>
        <authorList>
            <consortium name="The Broad Institute Genomics Platform"/>
            <consortium name="The Broad Institute Genome Sequencing Center for Infectious Disease"/>
            <person name="Earl A.M."/>
            <person name="Van Tyne D."/>
            <person name="Lebreton F."/>
            <person name="Saavedra J.T."/>
            <person name="Gilmore M.S."/>
            <person name="Manson McGuire A."/>
            <person name="Clock S."/>
            <person name="Crupain M."/>
            <person name="Rangan U."/>
            <person name="Young S."/>
            <person name="Abouelleil A."/>
            <person name="Cao P."/>
            <person name="Chapman S.B."/>
            <person name="Griggs A."/>
            <person name="Priest M."/>
            <person name="Shea T."/>
            <person name="Wortman J."/>
            <person name="Nusbaum C."/>
            <person name="Birren B."/>
        </authorList>
    </citation>
    <scope>NUCLEOTIDE SEQUENCE [LARGE SCALE GENOMIC DNA]</scope>
    <source>
        <strain evidence="18 21">170AEA1</strain>
    </source>
</reference>
<gene>
    <name evidence="11 13" type="primary">rpoZ</name>
    <name evidence="17" type="ORF">A5869_001618</name>
    <name evidence="16" type="ORF">B5E88_12095</name>
    <name evidence="18" type="ORF">EB18_01509</name>
    <name evidence="15" type="ORF">HF857_06155</name>
    <name evidence="13" type="ORF">P7H47_06505</name>
    <name evidence="14" type="ORF">U1294_07590</name>
</gene>
<dbReference type="EMBL" id="LEOY01000012">
    <property type="protein sequence ID" value="RBR28892.1"/>
    <property type="molecule type" value="Genomic_DNA"/>
</dbReference>
<comment type="caution">
    <text evidence="15">The sequence shown here is derived from an EMBL/GenBank/DDBJ whole genome shotgun (WGS) entry which is preliminary data.</text>
</comment>
<dbReference type="RefSeq" id="WP_016250685.1">
    <property type="nucleotide sequence ID" value="NZ_AP035890.1"/>
</dbReference>
<dbReference type="Gene3D" id="3.90.940.10">
    <property type="match status" value="1"/>
</dbReference>
<dbReference type="GO" id="GO:0000428">
    <property type="term" value="C:DNA-directed RNA polymerase complex"/>
    <property type="evidence" value="ECO:0007669"/>
    <property type="project" value="UniProtKB-KW"/>
</dbReference>
<reference evidence="15 22" key="5">
    <citation type="submission" date="2020-04" db="EMBL/GenBank/DDBJ databases">
        <authorList>
            <person name="Hitch T.C.A."/>
            <person name="Wylensek D."/>
            <person name="Clavel T."/>
        </authorList>
    </citation>
    <scope>NUCLEOTIDE SEQUENCE [LARGE SCALE GENOMIC DNA]</scope>
    <source>
        <strain evidence="15 22">WCA-380-WT-3C</strain>
    </source>
</reference>
<accession>A0A0H2PYF2</accession>
<evidence type="ECO:0000256" key="7">
    <source>
        <dbReference type="ARBA" id="ARBA00023163"/>
    </source>
</evidence>
<evidence type="ECO:0000256" key="9">
    <source>
        <dbReference type="ARBA" id="ARBA00029924"/>
    </source>
</evidence>
<feature type="compositionally biased region" description="Basic and acidic residues" evidence="12">
    <location>
        <begin position="66"/>
        <end position="99"/>
    </location>
</feature>
<evidence type="ECO:0000256" key="11">
    <source>
        <dbReference type="HAMAP-Rule" id="MF_00366"/>
    </source>
</evidence>
<evidence type="ECO:0000256" key="12">
    <source>
        <dbReference type="SAM" id="MobiDB-lite"/>
    </source>
</evidence>
<dbReference type="InterPro" id="IPR003716">
    <property type="entry name" value="DNA-dir_RNA_pol_omega"/>
</dbReference>
<evidence type="ECO:0000313" key="19">
    <source>
        <dbReference type="Proteomes" id="UP000196074"/>
    </source>
</evidence>
<dbReference type="HAMAP" id="MF_00366">
    <property type="entry name" value="RNApol_bact_RpoZ"/>
    <property type="match status" value="1"/>
</dbReference>
<dbReference type="InterPro" id="IPR036161">
    <property type="entry name" value="RPB6/omega-like_sf"/>
</dbReference>
<evidence type="ECO:0000256" key="10">
    <source>
        <dbReference type="ARBA" id="ARBA00048552"/>
    </source>
</evidence>
<dbReference type="GO" id="GO:0003899">
    <property type="term" value="F:DNA-directed RNA polymerase activity"/>
    <property type="evidence" value="ECO:0007669"/>
    <property type="project" value="UniProtKB-UniRule"/>
</dbReference>
<keyword evidence="4 11" id="KW-0240">DNA-directed RNA polymerase</keyword>
<reference evidence="16" key="4">
    <citation type="journal article" date="2018" name="BMC Genomics">
        <title>Whole genome sequencing and function prediction of 133 gut anaerobes isolated from chicken caecum in pure cultures.</title>
        <authorList>
            <person name="Medvecky M."/>
            <person name="Cejkova D."/>
            <person name="Polansky O."/>
            <person name="Karasova D."/>
            <person name="Kubasova T."/>
            <person name="Cizek A."/>
            <person name="Rychlik I."/>
        </authorList>
    </citation>
    <scope>NUCLEOTIDE SEQUENCE</scope>
    <source>
        <strain evidence="16">An144</strain>
    </source>
</reference>
<dbReference type="EMBL" id="JARQBI010000013">
    <property type="protein sequence ID" value="MDT2796892.1"/>
    <property type="molecule type" value="Genomic_DNA"/>
</dbReference>
<evidence type="ECO:0000313" key="20">
    <source>
        <dbReference type="Proteomes" id="UP000196503"/>
    </source>
</evidence>
<dbReference type="Proteomes" id="UP000196503">
    <property type="component" value="Unassembled WGS sequence"/>
</dbReference>
<dbReference type="GeneID" id="60872690"/>
<dbReference type="EMBL" id="JAXOGL010000011">
    <property type="protein sequence ID" value="MDZ5598089.1"/>
    <property type="molecule type" value="Genomic_DNA"/>
</dbReference>
<dbReference type="SMART" id="SM01409">
    <property type="entry name" value="RNA_pol_Rpb6"/>
    <property type="match status" value="1"/>
</dbReference>
<proteinExistence type="inferred from homology"/>
<comment type="catalytic activity">
    <reaction evidence="10 11">
        <text>RNA(n) + a ribonucleoside 5'-triphosphate = RNA(n+1) + diphosphate</text>
        <dbReference type="Rhea" id="RHEA:21248"/>
        <dbReference type="Rhea" id="RHEA-COMP:14527"/>
        <dbReference type="Rhea" id="RHEA-COMP:17342"/>
        <dbReference type="ChEBI" id="CHEBI:33019"/>
        <dbReference type="ChEBI" id="CHEBI:61557"/>
        <dbReference type="ChEBI" id="CHEBI:140395"/>
        <dbReference type="EC" id="2.7.7.6"/>
    </reaction>
</comment>
<comment type="function">
    <text evidence="8 11">Promotes RNA polymerase assembly. Latches the N- and C-terminal regions of the beta' subunit thereby facilitating its interaction with the beta and alpha subunits.</text>
</comment>
<dbReference type="Proteomes" id="UP001290582">
    <property type="component" value="Unassembled WGS sequence"/>
</dbReference>
<reference evidence="17 20" key="3">
    <citation type="submission" date="2017-05" db="EMBL/GenBank/DDBJ databases">
        <title>The Genome Sequence of Enterococcus faecium 2D5_DIV0622.</title>
        <authorList>
            <consortium name="The Broad Institute Genomics Platform"/>
            <consortium name="The Broad Institute Genomic Center for Infectious Diseases"/>
            <person name="Earl A."/>
            <person name="Manson A."/>
            <person name="Schwartman J."/>
            <person name="Gilmore M."/>
            <person name="Abouelleil A."/>
            <person name="Cao P."/>
            <person name="Chapman S."/>
            <person name="Cusick C."/>
            <person name="Shea T."/>
            <person name="Young S."/>
            <person name="Neafsey D."/>
            <person name="Nusbaum C."/>
            <person name="Birren B."/>
        </authorList>
    </citation>
    <scope>NUCLEOTIDE SEQUENCE [LARGE SCALE GENOMIC DNA]</scope>
    <source>
        <strain evidence="17 20">2D5_DIV0622</strain>
    </source>
</reference>
<evidence type="ECO:0000313" key="18">
    <source>
        <dbReference type="EMBL" id="RBR28892.1"/>
    </source>
</evidence>
<evidence type="ECO:0000313" key="16">
    <source>
        <dbReference type="EMBL" id="OUQ07533.1"/>
    </source>
</evidence>
<dbReference type="EMBL" id="JABAFV010000008">
    <property type="protein sequence ID" value="NME49826.1"/>
    <property type="molecule type" value="Genomic_DNA"/>
</dbReference>
<protein>
    <recommendedName>
        <fullName evidence="3 11">DNA-directed RNA polymerase subunit omega</fullName>
        <shortName evidence="11">RNAP omega subunit</shortName>
        <ecNumber evidence="2 11">2.7.7.6</ecNumber>
    </recommendedName>
    <alternativeName>
        <fullName evidence="11">RNA polymerase omega subunit</fullName>
    </alternativeName>
    <alternativeName>
        <fullName evidence="9 11">Transcriptase subunit omega</fullName>
    </alternativeName>
</protein>
<sequence>MMLKPSIDSLLNRVNSKYSLVILASKRAHELDAGAQGTLDHFDSVKSVGKALEEIDALTVINDPNPELKRQRQKMEEEQRKAQKEAEQRELEEKVATDK</sequence>
<dbReference type="PANTHER" id="PTHR34476">
    <property type="entry name" value="DNA-DIRECTED RNA POLYMERASE SUBUNIT OMEGA"/>
    <property type="match status" value="1"/>
</dbReference>
<evidence type="ECO:0000313" key="22">
    <source>
        <dbReference type="Proteomes" id="UP000588071"/>
    </source>
</evidence>
<name>A0A0H2PYF2_9ENTE</name>
<organism evidence="15 22">
    <name type="scientific">Enterococcus cecorum</name>
    <dbReference type="NCBI Taxonomy" id="44008"/>
    <lineage>
        <taxon>Bacteria</taxon>
        <taxon>Bacillati</taxon>
        <taxon>Bacillota</taxon>
        <taxon>Bacilli</taxon>
        <taxon>Lactobacillales</taxon>
        <taxon>Enterococcaceae</taxon>
        <taxon>Enterococcus</taxon>
    </lineage>
</organism>
<dbReference type="NCBIfam" id="TIGR00690">
    <property type="entry name" value="rpoZ"/>
    <property type="match status" value="1"/>
</dbReference>
<feature type="region of interest" description="Disordered" evidence="12">
    <location>
        <begin position="63"/>
        <end position="99"/>
    </location>
</feature>
<dbReference type="Proteomes" id="UP001255696">
    <property type="component" value="Unassembled WGS sequence"/>
</dbReference>
<evidence type="ECO:0000313" key="13">
    <source>
        <dbReference type="EMBL" id="MDT2796892.1"/>
    </source>
</evidence>
<dbReference type="GO" id="GO:0006351">
    <property type="term" value="P:DNA-templated transcription"/>
    <property type="evidence" value="ECO:0007669"/>
    <property type="project" value="UniProtKB-UniRule"/>
</dbReference>
<keyword evidence="6 11" id="KW-0548">Nucleotidyltransferase</keyword>
<reference evidence="19" key="2">
    <citation type="submission" date="2017-04" db="EMBL/GenBank/DDBJ databases">
        <title>Function of individual gut microbiota members based on whole genome sequencing of pure cultures obtained from chicken caecum.</title>
        <authorList>
            <person name="Medvecky M."/>
            <person name="Cejkova D."/>
            <person name="Polansky O."/>
            <person name="Karasova D."/>
            <person name="Kubasova T."/>
            <person name="Cizek A."/>
            <person name="Rychlik I."/>
        </authorList>
    </citation>
    <scope>NUCLEOTIDE SEQUENCE [LARGE SCALE GENOMIC DNA]</scope>
    <source>
        <strain evidence="19">An144</strain>
    </source>
</reference>
<evidence type="ECO:0000256" key="6">
    <source>
        <dbReference type="ARBA" id="ARBA00022695"/>
    </source>
</evidence>
<dbReference type="Proteomes" id="UP000588071">
    <property type="component" value="Unassembled WGS sequence"/>
</dbReference>
<evidence type="ECO:0000256" key="2">
    <source>
        <dbReference type="ARBA" id="ARBA00012418"/>
    </source>
</evidence>
<comment type="similarity">
    <text evidence="1 11">Belongs to the RNA polymerase subunit omega family.</text>
</comment>
<evidence type="ECO:0000313" key="14">
    <source>
        <dbReference type="EMBL" id="MDZ5598089.1"/>
    </source>
</evidence>
<reference evidence="14" key="7">
    <citation type="submission" date="2023-12" db="EMBL/GenBank/DDBJ databases">
        <title>Molecular genomic analyses of Enterococcus cecorum from sepsis oubreaks in broilers.</title>
        <authorList>
            <person name="Rhoads D."/>
            <person name="Alrubaye A."/>
        </authorList>
    </citation>
    <scope>NUCLEOTIDE SEQUENCE</scope>
    <source>
        <strain evidence="14">1755</strain>
    </source>
</reference>
<dbReference type="EMBL" id="NIBL01000002">
    <property type="protein sequence ID" value="OUZ18136.1"/>
    <property type="molecule type" value="Genomic_DNA"/>
</dbReference>